<evidence type="ECO:0000256" key="16">
    <source>
        <dbReference type="ARBA" id="ARBA00023170"/>
    </source>
</evidence>
<dbReference type="InterPro" id="IPR011009">
    <property type="entry name" value="Kinase-like_dom_sf"/>
</dbReference>
<comment type="subcellular location">
    <subcellularLocation>
        <location evidence="1">Membrane</location>
        <topology evidence="1">Single-pass type I membrane protein</topology>
    </subcellularLocation>
</comment>
<comment type="catalytic activity">
    <reaction evidence="19">
        <text>L-seryl-[protein] + ATP = O-phospho-L-seryl-[protein] + ADP + H(+)</text>
        <dbReference type="Rhea" id="RHEA:17989"/>
        <dbReference type="Rhea" id="RHEA-COMP:9863"/>
        <dbReference type="Rhea" id="RHEA-COMP:11604"/>
        <dbReference type="ChEBI" id="CHEBI:15378"/>
        <dbReference type="ChEBI" id="CHEBI:29999"/>
        <dbReference type="ChEBI" id="CHEBI:30616"/>
        <dbReference type="ChEBI" id="CHEBI:83421"/>
        <dbReference type="ChEBI" id="CHEBI:456216"/>
        <dbReference type="EC" id="2.7.11.1"/>
    </reaction>
</comment>
<protein>
    <recommendedName>
        <fullName evidence="3">non-specific serine/threonine protein kinase</fullName>
        <ecNumber evidence="3">2.7.11.1</ecNumber>
    </recommendedName>
</protein>
<evidence type="ECO:0000256" key="6">
    <source>
        <dbReference type="ARBA" id="ARBA00022614"/>
    </source>
</evidence>
<dbReference type="AlphaFoldDB" id="A0A8S0VJB9"/>
<dbReference type="PROSITE" id="PS51450">
    <property type="entry name" value="LRR"/>
    <property type="match status" value="1"/>
</dbReference>
<dbReference type="Gene3D" id="3.30.200.20">
    <property type="entry name" value="Phosphorylase Kinase, domain 1"/>
    <property type="match status" value="1"/>
</dbReference>
<dbReference type="GO" id="GO:0006952">
    <property type="term" value="P:defense response"/>
    <property type="evidence" value="ECO:0007669"/>
    <property type="project" value="UniProtKB-ARBA"/>
</dbReference>
<organism evidence="23 24">
    <name type="scientific">Olea europaea subsp. europaea</name>
    <dbReference type="NCBI Taxonomy" id="158383"/>
    <lineage>
        <taxon>Eukaryota</taxon>
        <taxon>Viridiplantae</taxon>
        <taxon>Streptophyta</taxon>
        <taxon>Embryophyta</taxon>
        <taxon>Tracheophyta</taxon>
        <taxon>Spermatophyta</taxon>
        <taxon>Magnoliopsida</taxon>
        <taxon>eudicotyledons</taxon>
        <taxon>Gunneridae</taxon>
        <taxon>Pentapetalae</taxon>
        <taxon>asterids</taxon>
        <taxon>lamiids</taxon>
        <taxon>Lamiales</taxon>
        <taxon>Oleaceae</taxon>
        <taxon>Oleeae</taxon>
        <taxon>Olea</taxon>
    </lineage>
</organism>
<sequence>MDQNKISGVIPAELGNLTQLRVLNLDSNELIGEIPVGLGNLTELLNLYLSNNQLTGEIPRTIGRLTKLQYLDLSANKIEGDISEDLGNCESLQFLNLSNNILSGNIPSELGNLNGLRYLLDLSNNSLSGTIPPNLGKLTSLENLNLSHNKISGRIPSALSAMVSLRFMDFSFNYFLGPIPTGDPFRKAPAKAFIENSGLCGNANGLSLCDEVSSTSKSQNNDRKIHIAVIVTVVSLIILAITIVGCLIFWSKTKPNNDKTKTAPEFENLESLIWEREGKFTIGDIVKATEDFSAKYCIGSGGFGSVYRAVLTSEQIVAVKKLNMSDSSDVQMGNRRSFENEIRTLTEIRHRNIIKLHGFCSWRGFMYLVYEYIEKGSLGKVLHDDMEAFELGWAMRLKIVQGVAHALAYLHHDCSPPIVHRDVSVNNILLESDFEPRLSDFGTAKLLILDSSNWTTVAGSYGYMAPELALTMKVTEKCDVYSFGVVALEIMMGRHPGEFISSLSSSTTTAALQGNPDLFLKDQLDQRLSPPTGQIADRVVFLVTIALACTQASPESRPNMRFVAQELSVKTQAYFQSH</sequence>
<dbReference type="SUPFAM" id="SSF56112">
    <property type="entry name" value="Protein kinase-like (PK-like)"/>
    <property type="match status" value="1"/>
</dbReference>
<keyword evidence="5" id="KW-0597">Phosphoprotein</keyword>
<keyword evidence="13 20" id="KW-0067">ATP-binding</keyword>
<evidence type="ECO:0000256" key="9">
    <source>
        <dbReference type="ARBA" id="ARBA00022729"/>
    </source>
</evidence>
<dbReference type="InterPro" id="IPR017441">
    <property type="entry name" value="Protein_kinase_ATP_BS"/>
</dbReference>
<keyword evidence="24" id="KW-1185">Reference proteome</keyword>
<keyword evidence="7" id="KW-0808">Transferase</keyword>
<evidence type="ECO:0000256" key="2">
    <source>
        <dbReference type="ARBA" id="ARBA00009592"/>
    </source>
</evidence>
<keyword evidence="12 23" id="KW-0418">Kinase</keyword>
<evidence type="ECO:0000259" key="22">
    <source>
        <dbReference type="PROSITE" id="PS50011"/>
    </source>
</evidence>
<dbReference type="EC" id="2.7.11.1" evidence="3"/>
<evidence type="ECO:0000256" key="4">
    <source>
        <dbReference type="ARBA" id="ARBA00022527"/>
    </source>
</evidence>
<dbReference type="GO" id="GO:0004674">
    <property type="term" value="F:protein serine/threonine kinase activity"/>
    <property type="evidence" value="ECO:0007669"/>
    <property type="project" value="UniProtKB-KW"/>
</dbReference>
<evidence type="ECO:0000256" key="5">
    <source>
        <dbReference type="ARBA" id="ARBA00022553"/>
    </source>
</evidence>
<dbReference type="Gene3D" id="1.10.510.10">
    <property type="entry name" value="Transferase(Phosphotransferase) domain 1"/>
    <property type="match status" value="1"/>
</dbReference>
<dbReference type="GO" id="GO:0009791">
    <property type="term" value="P:post-embryonic development"/>
    <property type="evidence" value="ECO:0007669"/>
    <property type="project" value="UniProtKB-ARBA"/>
</dbReference>
<dbReference type="EMBL" id="CACTIH010009372">
    <property type="protein sequence ID" value="CAA3030419.1"/>
    <property type="molecule type" value="Genomic_DNA"/>
</dbReference>
<feature type="domain" description="Protein kinase" evidence="22">
    <location>
        <begin position="292"/>
        <end position="575"/>
    </location>
</feature>
<dbReference type="Gramene" id="OE9A046008T1">
    <property type="protein sequence ID" value="OE9A046008C1"/>
    <property type="gene ID" value="OE9A046008"/>
</dbReference>
<comment type="catalytic activity">
    <reaction evidence="18">
        <text>L-threonyl-[protein] + ATP = O-phospho-L-threonyl-[protein] + ADP + H(+)</text>
        <dbReference type="Rhea" id="RHEA:46608"/>
        <dbReference type="Rhea" id="RHEA-COMP:11060"/>
        <dbReference type="Rhea" id="RHEA-COMP:11605"/>
        <dbReference type="ChEBI" id="CHEBI:15378"/>
        <dbReference type="ChEBI" id="CHEBI:30013"/>
        <dbReference type="ChEBI" id="CHEBI:30616"/>
        <dbReference type="ChEBI" id="CHEBI:61977"/>
        <dbReference type="ChEBI" id="CHEBI:456216"/>
        <dbReference type="EC" id="2.7.11.1"/>
    </reaction>
</comment>
<dbReference type="Pfam" id="PF23598">
    <property type="entry name" value="LRR_14"/>
    <property type="match status" value="1"/>
</dbReference>
<evidence type="ECO:0000256" key="17">
    <source>
        <dbReference type="ARBA" id="ARBA00023180"/>
    </source>
</evidence>
<dbReference type="OrthoDB" id="676979at2759"/>
<evidence type="ECO:0000256" key="18">
    <source>
        <dbReference type="ARBA" id="ARBA00047899"/>
    </source>
</evidence>
<dbReference type="InterPro" id="IPR055414">
    <property type="entry name" value="LRR_R13L4/SHOC2-like"/>
</dbReference>
<dbReference type="FunFam" id="3.80.10.10:FF:000111">
    <property type="entry name" value="LRR receptor-like serine/threonine-protein kinase ERECTA"/>
    <property type="match status" value="1"/>
</dbReference>
<dbReference type="PROSITE" id="PS50011">
    <property type="entry name" value="PROTEIN_KINASE_DOM"/>
    <property type="match status" value="1"/>
</dbReference>
<dbReference type="PROSITE" id="PS00109">
    <property type="entry name" value="PROTEIN_KINASE_TYR"/>
    <property type="match status" value="1"/>
</dbReference>
<keyword evidence="6" id="KW-0433">Leucine-rich repeat</keyword>
<keyword evidence="15 21" id="KW-0472">Membrane</keyword>
<name>A0A8S0VJB9_OLEEU</name>
<keyword evidence="4" id="KW-0723">Serine/threonine-protein kinase</keyword>
<evidence type="ECO:0000256" key="1">
    <source>
        <dbReference type="ARBA" id="ARBA00004479"/>
    </source>
</evidence>
<gene>
    <name evidence="23" type="ORF">OLEA9_A046008</name>
</gene>
<dbReference type="InterPro" id="IPR003591">
    <property type="entry name" value="Leu-rich_rpt_typical-subtyp"/>
</dbReference>
<dbReference type="InterPro" id="IPR008266">
    <property type="entry name" value="Tyr_kinase_AS"/>
</dbReference>
<dbReference type="PANTHER" id="PTHR48005">
    <property type="entry name" value="LEUCINE RICH REPEAT KINASE 2"/>
    <property type="match status" value="1"/>
</dbReference>
<keyword evidence="14 21" id="KW-1133">Transmembrane helix</keyword>
<evidence type="ECO:0000256" key="10">
    <source>
        <dbReference type="ARBA" id="ARBA00022737"/>
    </source>
</evidence>
<dbReference type="InterPro" id="IPR032675">
    <property type="entry name" value="LRR_dom_sf"/>
</dbReference>
<dbReference type="PROSITE" id="PS00107">
    <property type="entry name" value="PROTEIN_KINASE_ATP"/>
    <property type="match status" value="1"/>
</dbReference>
<evidence type="ECO:0000313" key="23">
    <source>
        <dbReference type="EMBL" id="CAA3030419.1"/>
    </source>
</evidence>
<evidence type="ECO:0000256" key="14">
    <source>
        <dbReference type="ARBA" id="ARBA00022989"/>
    </source>
</evidence>
<dbReference type="InterPro" id="IPR000719">
    <property type="entry name" value="Prot_kinase_dom"/>
</dbReference>
<dbReference type="PANTHER" id="PTHR48005:SF44">
    <property type="entry name" value="MDIS1-INTERACTING RECEPTOR LIKE KINASE 2-LIKE ISOFORM X1"/>
    <property type="match status" value="1"/>
</dbReference>
<dbReference type="GO" id="GO:0005524">
    <property type="term" value="F:ATP binding"/>
    <property type="evidence" value="ECO:0007669"/>
    <property type="project" value="UniProtKB-UniRule"/>
</dbReference>
<dbReference type="FunFam" id="3.30.200.20:FF:000309">
    <property type="entry name" value="Leucine-rich repeat receptor protein kinase MSP1"/>
    <property type="match status" value="1"/>
</dbReference>
<proteinExistence type="inferred from homology"/>
<evidence type="ECO:0000256" key="12">
    <source>
        <dbReference type="ARBA" id="ARBA00022777"/>
    </source>
</evidence>
<dbReference type="Gene3D" id="3.80.10.10">
    <property type="entry name" value="Ribonuclease Inhibitor"/>
    <property type="match status" value="1"/>
</dbReference>
<evidence type="ECO:0000256" key="3">
    <source>
        <dbReference type="ARBA" id="ARBA00012513"/>
    </source>
</evidence>
<dbReference type="GO" id="GO:0016020">
    <property type="term" value="C:membrane"/>
    <property type="evidence" value="ECO:0007669"/>
    <property type="project" value="UniProtKB-SubCell"/>
</dbReference>
<keyword evidence="10" id="KW-0677">Repeat</keyword>
<keyword evidence="9" id="KW-0732">Signal</keyword>
<comment type="caution">
    <text evidence="23">The sequence shown here is derived from an EMBL/GenBank/DDBJ whole genome shotgun (WGS) entry which is preliminary data.</text>
</comment>
<dbReference type="InterPro" id="IPR001611">
    <property type="entry name" value="Leu-rich_rpt"/>
</dbReference>
<evidence type="ECO:0000256" key="8">
    <source>
        <dbReference type="ARBA" id="ARBA00022692"/>
    </source>
</evidence>
<dbReference type="SMART" id="SM00369">
    <property type="entry name" value="LRR_TYP"/>
    <property type="match status" value="3"/>
</dbReference>
<feature type="binding site" evidence="20">
    <location>
        <position position="321"/>
    </location>
    <ligand>
        <name>ATP</name>
        <dbReference type="ChEBI" id="CHEBI:30616"/>
    </ligand>
</feature>
<keyword evidence="8 21" id="KW-0812">Transmembrane</keyword>
<dbReference type="FunFam" id="3.80.10.10:FF:000453">
    <property type="entry name" value="Leucine-rich receptor-like protein kinase family protein"/>
    <property type="match status" value="1"/>
</dbReference>
<dbReference type="GO" id="GO:0051707">
    <property type="term" value="P:response to other organism"/>
    <property type="evidence" value="ECO:0007669"/>
    <property type="project" value="UniProtKB-ARBA"/>
</dbReference>
<feature type="transmembrane region" description="Helical" evidence="21">
    <location>
        <begin position="227"/>
        <end position="250"/>
    </location>
</feature>
<evidence type="ECO:0000256" key="11">
    <source>
        <dbReference type="ARBA" id="ARBA00022741"/>
    </source>
</evidence>
<evidence type="ECO:0000256" key="20">
    <source>
        <dbReference type="PROSITE-ProRule" id="PRU10141"/>
    </source>
</evidence>
<evidence type="ECO:0000313" key="24">
    <source>
        <dbReference type="Proteomes" id="UP000594638"/>
    </source>
</evidence>
<evidence type="ECO:0000256" key="21">
    <source>
        <dbReference type="SAM" id="Phobius"/>
    </source>
</evidence>
<evidence type="ECO:0000256" key="15">
    <source>
        <dbReference type="ARBA" id="ARBA00023136"/>
    </source>
</evidence>
<keyword evidence="17" id="KW-0325">Glycoprotein</keyword>
<accession>A0A8S0VJB9</accession>
<comment type="similarity">
    <text evidence="2">Belongs to the RLP family.</text>
</comment>
<dbReference type="Proteomes" id="UP000594638">
    <property type="component" value="Unassembled WGS sequence"/>
</dbReference>
<keyword evidence="11 20" id="KW-0547">Nucleotide-binding</keyword>
<dbReference type="Pfam" id="PF00069">
    <property type="entry name" value="Pkinase"/>
    <property type="match status" value="1"/>
</dbReference>
<evidence type="ECO:0000256" key="13">
    <source>
        <dbReference type="ARBA" id="ARBA00022840"/>
    </source>
</evidence>
<dbReference type="InterPro" id="IPR051420">
    <property type="entry name" value="Ser_Thr_Kinases_DiverseReg"/>
</dbReference>
<reference evidence="23 24" key="1">
    <citation type="submission" date="2019-12" db="EMBL/GenBank/DDBJ databases">
        <authorList>
            <person name="Alioto T."/>
            <person name="Alioto T."/>
            <person name="Gomez Garrido J."/>
        </authorList>
    </citation>
    <scope>NUCLEOTIDE SEQUENCE [LARGE SCALE GENOMIC DNA]</scope>
</reference>
<keyword evidence="16 23" id="KW-0675">Receptor</keyword>
<evidence type="ECO:0000256" key="7">
    <source>
        <dbReference type="ARBA" id="ARBA00022679"/>
    </source>
</evidence>
<dbReference type="PRINTS" id="PR00019">
    <property type="entry name" value="LEURICHRPT"/>
</dbReference>
<dbReference type="SUPFAM" id="SSF52058">
    <property type="entry name" value="L domain-like"/>
    <property type="match status" value="1"/>
</dbReference>
<dbReference type="FunFam" id="1.10.510.10:FF:000445">
    <property type="entry name" value="MDIS1-interacting receptor like kinase 2"/>
    <property type="match status" value="1"/>
</dbReference>
<evidence type="ECO:0000256" key="19">
    <source>
        <dbReference type="ARBA" id="ARBA00048679"/>
    </source>
</evidence>